<evidence type="ECO:0000313" key="2">
    <source>
        <dbReference type="EMBL" id="KAK7692055.1"/>
    </source>
</evidence>
<evidence type="ECO:0000256" key="1">
    <source>
        <dbReference type="SAM" id="MobiDB-lite"/>
    </source>
</evidence>
<sequence>MSLHAAKPNQELWKSSTRRGKRKQIKINHGIFDRERKDLAPKSSRHPSKARIANHAQDKDPKTEVITEASHTKTPKHKPTTTFKTKNKVDNPPIKFHPNDIPNRIEFVIQTAPNPDHPDDVLERATLGGQKKTDG</sequence>
<comment type="caution">
    <text evidence="2">The sequence shown here is derived from an EMBL/GenBank/DDBJ whole genome shotgun (WGS) entry which is preliminary data.</text>
</comment>
<proteinExistence type="predicted"/>
<dbReference type="EMBL" id="JASBNA010000005">
    <property type="protein sequence ID" value="KAK7692055.1"/>
    <property type="molecule type" value="Genomic_DNA"/>
</dbReference>
<protein>
    <submittedName>
        <fullName evidence="2">Uncharacterized protein</fullName>
    </submittedName>
</protein>
<keyword evidence="3" id="KW-1185">Reference proteome</keyword>
<reference evidence="2 3" key="1">
    <citation type="submission" date="2022-09" db="EMBL/GenBank/DDBJ databases">
        <authorList>
            <person name="Palmer J.M."/>
        </authorList>
    </citation>
    <scope>NUCLEOTIDE SEQUENCE [LARGE SCALE GENOMIC DNA]</scope>
    <source>
        <strain evidence="2 3">DSM 7382</strain>
    </source>
</reference>
<gene>
    <name evidence="2" type="ORF">QCA50_005460</name>
</gene>
<feature type="region of interest" description="Disordered" evidence="1">
    <location>
        <begin position="1"/>
        <end position="135"/>
    </location>
</feature>
<organism evidence="2 3">
    <name type="scientific">Cerrena zonata</name>
    <dbReference type="NCBI Taxonomy" id="2478898"/>
    <lineage>
        <taxon>Eukaryota</taxon>
        <taxon>Fungi</taxon>
        <taxon>Dikarya</taxon>
        <taxon>Basidiomycota</taxon>
        <taxon>Agaricomycotina</taxon>
        <taxon>Agaricomycetes</taxon>
        <taxon>Polyporales</taxon>
        <taxon>Cerrenaceae</taxon>
        <taxon>Cerrena</taxon>
    </lineage>
</organism>
<evidence type="ECO:0000313" key="3">
    <source>
        <dbReference type="Proteomes" id="UP001385951"/>
    </source>
</evidence>
<feature type="compositionally biased region" description="Basic residues" evidence="1">
    <location>
        <begin position="16"/>
        <end position="26"/>
    </location>
</feature>
<name>A0AAW0GFC6_9APHY</name>
<dbReference type="AlphaFoldDB" id="A0AAW0GFC6"/>
<feature type="compositionally biased region" description="Basic and acidic residues" evidence="1">
    <location>
        <begin position="31"/>
        <end position="40"/>
    </location>
</feature>
<feature type="compositionally biased region" description="Basic and acidic residues" evidence="1">
    <location>
        <begin position="56"/>
        <end position="65"/>
    </location>
</feature>
<dbReference type="Proteomes" id="UP001385951">
    <property type="component" value="Unassembled WGS sequence"/>
</dbReference>
<accession>A0AAW0GFC6</accession>